<dbReference type="Gene3D" id="6.10.140.140">
    <property type="match status" value="1"/>
</dbReference>
<dbReference type="Proteomes" id="UP000694871">
    <property type="component" value="Unplaced"/>
</dbReference>
<reference evidence="3" key="1">
    <citation type="submission" date="2025-08" db="UniProtKB">
        <authorList>
            <consortium name="RefSeq"/>
        </authorList>
    </citation>
    <scope>IDENTIFICATION</scope>
</reference>
<accession>A0ABM1JM70</accession>
<dbReference type="SUPFAM" id="SSF109640">
    <property type="entry name" value="KRAB domain (Kruppel-associated box)"/>
    <property type="match status" value="1"/>
</dbReference>
<proteinExistence type="predicted"/>
<dbReference type="PANTHER" id="PTHR23232:SF139">
    <property type="entry name" value="KRAB DOMAIN-CONTAINING PROTEIN 1"/>
    <property type="match status" value="1"/>
</dbReference>
<organism evidence="2 3">
    <name type="scientific">Gekko japonicus</name>
    <name type="common">Schlegel's Japanese gecko</name>
    <dbReference type="NCBI Taxonomy" id="146911"/>
    <lineage>
        <taxon>Eukaryota</taxon>
        <taxon>Metazoa</taxon>
        <taxon>Chordata</taxon>
        <taxon>Craniata</taxon>
        <taxon>Vertebrata</taxon>
        <taxon>Euteleostomi</taxon>
        <taxon>Lepidosauria</taxon>
        <taxon>Squamata</taxon>
        <taxon>Bifurcata</taxon>
        <taxon>Gekkota</taxon>
        <taxon>Gekkonidae</taxon>
        <taxon>Gekkoninae</taxon>
        <taxon>Gekko</taxon>
    </lineage>
</organism>
<dbReference type="GeneID" id="107106854"/>
<evidence type="ECO:0000313" key="2">
    <source>
        <dbReference type="Proteomes" id="UP000694871"/>
    </source>
</evidence>
<dbReference type="CDD" id="cd07765">
    <property type="entry name" value="KRAB_A-box"/>
    <property type="match status" value="1"/>
</dbReference>
<evidence type="ECO:0000259" key="1">
    <source>
        <dbReference type="PROSITE" id="PS50805"/>
    </source>
</evidence>
<protein>
    <submittedName>
        <fullName evidence="3">Zinc finger protein 862-like</fullName>
    </submittedName>
</protein>
<sequence length="254" mass="28202">MWVPGRTEAASLGVAGRLGGRHCQGNGGNLAHGLQGNSLAWQEKALLPFPESAASPKSRREAESLKRDDGFLELELKLSCFSERRPILEGVLSRFKESLQLELENLTDSRAASPLCQRMSSPKQLQKETEAAELVQGLLTFEDVAVNFSEEEWALLDPPQRALYRDVMQENYKNMTSLVLAITKPDVISHLEQVGEPWTEDLYCSRQNTGILVTTKPDIFPCLEQGDELMAEDLCALEESGGKPKVQLTKMKVT</sequence>
<dbReference type="InterPro" id="IPR001909">
    <property type="entry name" value="KRAB"/>
</dbReference>
<gene>
    <name evidence="3" type="primary">LOC107106854</name>
</gene>
<dbReference type="InterPro" id="IPR050169">
    <property type="entry name" value="Krueppel_C2H2_ZnF"/>
</dbReference>
<dbReference type="InterPro" id="IPR036051">
    <property type="entry name" value="KRAB_dom_sf"/>
</dbReference>
<dbReference type="RefSeq" id="XP_015262557.1">
    <property type="nucleotide sequence ID" value="XM_015407071.1"/>
</dbReference>
<dbReference type="PROSITE" id="PS50805">
    <property type="entry name" value="KRAB"/>
    <property type="match status" value="1"/>
</dbReference>
<dbReference type="PANTHER" id="PTHR23232">
    <property type="entry name" value="KRAB DOMAIN C2H2 ZINC FINGER"/>
    <property type="match status" value="1"/>
</dbReference>
<keyword evidence="2" id="KW-1185">Reference proteome</keyword>
<dbReference type="Pfam" id="PF01352">
    <property type="entry name" value="KRAB"/>
    <property type="match status" value="1"/>
</dbReference>
<evidence type="ECO:0000313" key="3">
    <source>
        <dbReference type="RefSeq" id="XP_015262557.1"/>
    </source>
</evidence>
<dbReference type="SMART" id="SM00349">
    <property type="entry name" value="KRAB"/>
    <property type="match status" value="1"/>
</dbReference>
<name>A0ABM1JM70_GEKJA</name>
<feature type="domain" description="KRAB" evidence="1">
    <location>
        <begin position="139"/>
        <end position="210"/>
    </location>
</feature>